<accession>A0AAE0RR61</accession>
<organism evidence="1 2">
    <name type="scientific">Potamilus streckersoni</name>
    <dbReference type="NCBI Taxonomy" id="2493646"/>
    <lineage>
        <taxon>Eukaryota</taxon>
        <taxon>Metazoa</taxon>
        <taxon>Spiralia</taxon>
        <taxon>Lophotrochozoa</taxon>
        <taxon>Mollusca</taxon>
        <taxon>Bivalvia</taxon>
        <taxon>Autobranchia</taxon>
        <taxon>Heteroconchia</taxon>
        <taxon>Palaeoheterodonta</taxon>
        <taxon>Unionida</taxon>
        <taxon>Unionoidea</taxon>
        <taxon>Unionidae</taxon>
        <taxon>Ambleminae</taxon>
        <taxon>Lampsilini</taxon>
        <taxon>Potamilus</taxon>
    </lineage>
</organism>
<reference evidence="1" key="3">
    <citation type="submission" date="2023-05" db="EMBL/GenBank/DDBJ databases">
        <authorList>
            <person name="Smith C.H."/>
        </authorList>
    </citation>
    <scope>NUCLEOTIDE SEQUENCE</scope>
    <source>
        <strain evidence="1">CHS0354</strain>
        <tissue evidence="1">Mantle</tissue>
    </source>
</reference>
<name>A0AAE0RR61_9BIVA</name>
<keyword evidence="2" id="KW-1185">Reference proteome</keyword>
<evidence type="ECO:0000313" key="1">
    <source>
        <dbReference type="EMBL" id="KAK3578031.1"/>
    </source>
</evidence>
<reference evidence="1" key="2">
    <citation type="journal article" date="2021" name="Genome Biol. Evol.">
        <title>Developing a high-quality reference genome for a parasitic bivalve with doubly uniparental inheritance (Bivalvia: Unionida).</title>
        <authorList>
            <person name="Smith C.H."/>
        </authorList>
    </citation>
    <scope>NUCLEOTIDE SEQUENCE</scope>
    <source>
        <strain evidence="1">CHS0354</strain>
        <tissue evidence="1">Mantle</tissue>
    </source>
</reference>
<feature type="non-terminal residue" evidence="1">
    <location>
        <position position="59"/>
    </location>
</feature>
<proteinExistence type="predicted"/>
<dbReference type="Proteomes" id="UP001195483">
    <property type="component" value="Unassembled WGS sequence"/>
</dbReference>
<evidence type="ECO:0000313" key="2">
    <source>
        <dbReference type="Proteomes" id="UP001195483"/>
    </source>
</evidence>
<protein>
    <submittedName>
        <fullName evidence="1">Uncharacterized protein</fullName>
    </submittedName>
</protein>
<sequence length="59" mass="6703">MFVNGGHLAALTDKDPLYNNFLSLCFFLMHTFRCYQTVCSKLISNFDELKISGASHVSR</sequence>
<gene>
    <name evidence="1" type="ORF">CHS0354_006706</name>
</gene>
<reference evidence="1" key="1">
    <citation type="journal article" date="2021" name="Genome Biol. Evol.">
        <title>A High-Quality Reference Genome for a Parasitic Bivalve with Doubly Uniparental Inheritance (Bivalvia: Unionida).</title>
        <authorList>
            <person name="Smith C.H."/>
        </authorList>
    </citation>
    <scope>NUCLEOTIDE SEQUENCE</scope>
    <source>
        <strain evidence="1">CHS0354</strain>
    </source>
</reference>
<dbReference type="AlphaFoldDB" id="A0AAE0RR61"/>
<comment type="caution">
    <text evidence="1">The sequence shown here is derived from an EMBL/GenBank/DDBJ whole genome shotgun (WGS) entry which is preliminary data.</text>
</comment>
<dbReference type="EMBL" id="JAEAOA010000458">
    <property type="protein sequence ID" value="KAK3578031.1"/>
    <property type="molecule type" value="Genomic_DNA"/>
</dbReference>